<dbReference type="Gene3D" id="2.120.10.30">
    <property type="entry name" value="TolB, C-terminal domain"/>
    <property type="match status" value="1"/>
</dbReference>
<gene>
    <name evidence="2" type="ORF">BD833_101482</name>
</gene>
<dbReference type="EMBL" id="VNHW01000001">
    <property type="protein sequence ID" value="TYP90764.1"/>
    <property type="molecule type" value="Genomic_DNA"/>
</dbReference>
<dbReference type="AlphaFoldDB" id="A0A5S5D5S3"/>
<dbReference type="InterPro" id="IPR011042">
    <property type="entry name" value="6-blade_b-propeller_TolB-like"/>
</dbReference>
<dbReference type="NCBIfam" id="NF033206">
    <property type="entry name" value="ScyE_fam"/>
    <property type="match status" value="1"/>
</dbReference>
<feature type="chain" id="PRO_5024352079" description="ScyD/ScyE family protein" evidence="1">
    <location>
        <begin position="27"/>
        <end position="368"/>
    </location>
</feature>
<protein>
    <recommendedName>
        <fullName evidence="4">ScyD/ScyE family protein</fullName>
    </recommendedName>
</protein>
<proteinExistence type="predicted"/>
<reference evidence="2 3" key="1">
    <citation type="submission" date="2019-07" db="EMBL/GenBank/DDBJ databases">
        <title>Genomic Encyclopedia of Archaeal and Bacterial Type Strains, Phase II (KMG-II): from individual species to whole genera.</title>
        <authorList>
            <person name="Goeker M."/>
        </authorList>
    </citation>
    <scope>NUCLEOTIDE SEQUENCE [LARGE SCALE GENOMIC DNA]</scope>
    <source>
        <strain evidence="2 3">DSM 46842</strain>
    </source>
</reference>
<sequence length="368" mass="38060">MRRSRAAVGAAAAMALVAVSPVTALADDGGEDGITTVATGLDGPRQLSEFKAHQLVVAESDTGEVSSVDLRDGRVRTLLSGLGNAQGVDYKYGGLFVAVGEAPPAEDGAPPPPPGTPTQVVIEAKPNGQLLRTWDLLEYELENNPDGQQQFMEVDGEEVPVETLSNPYAVLAQGNRLLVSDAGANAVLAIDLQTGKISTFFVPPVVTDTPECAEAENNPGTVGCDPVPTEIAEGRNGLIYVGTLGAEAPGAGRVYVLDRHGDVVDVITGLDSVTGVDVDPYGNVYVSNVIEGFPMGPPPDDFDPSTVGEVTRISPDGERATAQVTMPTGLEWTHGHLYASAWSLAGFLGMPSAGEVQRVGSGAFSAAP</sequence>
<keyword evidence="1" id="KW-0732">Signal</keyword>
<evidence type="ECO:0000313" key="3">
    <source>
        <dbReference type="Proteomes" id="UP000322499"/>
    </source>
</evidence>
<evidence type="ECO:0008006" key="4">
    <source>
        <dbReference type="Google" id="ProtNLM"/>
    </source>
</evidence>
<organism evidence="2 3">
    <name type="scientific">Blastococcus xanthinilyticus</name>
    <dbReference type="NCBI Taxonomy" id="1564164"/>
    <lineage>
        <taxon>Bacteria</taxon>
        <taxon>Bacillati</taxon>
        <taxon>Actinomycetota</taxon>
        <taxon>Actinomycetes</taxon>
        <taxon>Geodermatophilales</taxon>
        <taxon>Geodermatophilaceae</taxon>
        <taxon>Blastococcus</taxon>
    </lineage>
</organism>
<feature type="signal peptide" evidence="1">
    <location>
        <begin position="1"/>
        <end position="26"/>
    </location>
</feature>
<evidence type="ECO:0000313" key="2">
    <source>
        <dbReference type="EMBL" id="TYP90764.1"/>
    </source>
</evidence>
<keyword evidence="3" id="KW-1185">Reference proteome</keyword>
<name>A0A5S5D5S3_9ACTN</name>
<dbReference type="SUPFAM" id="SSF63825">
    <property type="entry name" value="YWTD domain"/>
    <property type="match status" value="1"/>
</dbReference>
<evidence type="ECO:0000256" key="1">
    <source>
        <dbReference type="SAM" id="SignalP"/>
    </source>
</evidence>
<dbReference type="InterPro" id="IPR048031">
    <property type="entry name" value="ScyD/ScyE-like"/>
</dbReference>
<dbReference type="RefSeq" id="WP_166531502.1">
    <property type="nucleotide sequence ID" value="NZ_VNHW01000001.1"/>
</dbReference>
<comment type="caution">
    <text evidence="2">The sequence shown here is derived from an EMBL/GenBank/DDBJ whole genome shotgun (WGS) entry which is preliminary data.</text>
</comment>
<accession>A0A5S5D5S3</accession>
<dbReference type="Proteomes" id="UP000322499">
    <property type="component" value="Unassembled WGS sequence"/>
</dbReference>